<reference evidence="2 4" key="1">
    <citation type="submission" date="2017-01" db="EMBL/GenBank/DDBJ databases">
        <title>Bacillus cereus isolates.</title>
        <authorList>
            <person name="Beno S.M."/>
        </authorList>
    </citation>
    <scope>NUCLEOTIDE SEQUENCE [LARGE SCALE GENOMIC DNA]</scope>
    <source>
        <strain evidence="2 4">FSL K6-1030</strain>
    </source>
</reference>
<dbReference type="EMBL" id="MUAU01000045">
    <property type="protein sequence ID" value="OOR74186.1"/>
    <property type="molecule type" value="Genomic_DNA"/>
</dbReference>
<dbReference type="Proteomes" id="UP001204643">
    <property type="component" value="Unassembled WGS sequence"/>
</dbReference>
<sequence length="164" mass="19156">MLIKAYIKKHMFQLPTQNNEQLEAQVEQKLQIQVDKSEFSKLYPLTKIEENTNILVDKQGTNIFLLNLLLMVLNHHQKAILVPEYYTNGFMIAKLEKETNVQITNIPFDNVEKAIMEYINPSCDKENTSKRESVLDHVEFSLNWLSKAQEELNHMPPKIKGKKN</sequence>
<dbReference type="EMBL" id="CP031778">
    <property type="protein sequence ID" value="QDZ76855.1"/>
    <property type="molecule type" value="Genomic_DNA"/>
</dbReference>
<evidence type="ECO:0000313" key="5">
    <source>
        <dbReference type="Proteomes" id="UP000321735"/>
    </source>
</evidence>
<dbReference type="Proteomes" id="UP000321735">
    <property type="component" value="Chromosome"/>
</dbReference>
<dbReference type="RefSeq" id="WP_078186797.1">
    <property type="nucleotide sequence ID" value="NZ_CP031778.1"/>
</dbReference>
<organism evidence="2 4">
    <name type="scientific">Bacillus cereus</name>
    <dbReference type="NCBI Taxonomy" id="1396"/>
    <lineage>
        <taxon>Bacteria</taxon>
        <taxon>Bacillati</taxon>
        <taxon>Bacillota</taxon>
        <taxon>Bacilli</taxon>
        <taxon>Bacillales</taxon>
        <taxon>Bacillaceae</taxon>
        <taxon>Bacillus</taxon>
        <taxon>Bacillus cereus group</taxon>
    </lineage>
</organism>
<dbReference type="Proteomes" id="UP000190641">
    <property type="component" value="Unassembled WGS sequence"/>
</dbReference>
<reference evidence="3 5" key="2">
    <citation type="journal article" date="2019" name="Ecotoxicol. Environ. Saf.">
        <title>Microbial characterization of heavy metal resistant bacterial strains isolated from an electroplating wastewater treatment plant.</title>
        <authorList>
            <person name="Cai X."/>
            <person name="Zheng X."/>
            <person name="Zhang D."/>
            <person name="Iqbal W."/>
            <person name="Liu C."/>
            <person name="Yang B."/>
            <person name="Zhao X."/>
            <person name="Lu X."/>
            <person name="Mao Y."/>
        </authorList>
    </citation>
    <scope>NUCLEOTIDE SEQUENCE [LARGE SCALE GENOMIC DNA]</scope>
    <source>
        <strain evidence="3 5">Co1-1</strain>
    </source>
</reference>
<dbReference type="AlphaFoldDB" id="A0A9X6B8H8"/>
<reference evidence="1" key="3">
    <citation type="submission" date="2022-07" db="EMBL/GenBank/DDBJ databases">
        <title>Identification and characterization of Bacillus thuringiensis and other Bacillus cereus group isolates from spinach by whole genome sequencing.</title>
        <authorList>
            <person name="Zao X."/>
            <person name="Zervas A."/>
            <person name="Hendriks M."/>
            <person name="Rajkovic A."/>
            <person name="Van Overbeek L."/>
            <person name="Hendriksen N.B."/>
            <person name="Uyttendaele M."/>
        </authorList>
    </citation>
    <scope>NUCLEOTIDE SEQUENCE</scope>
    <source>
        <strain evidence="1">781001F-1</strain>
    </source>
</reference>
<proteinExistence type="predicted"/>
<protein>
    <submittedName>
        <fullName evidence="2">Uncharacterized protein</fullName>
    </submittedName>
</protein>
<name>A0A9X6B8H8_BACCE</name>
<evidence type="ECO:0000313" key="3">
    <source>
        <dbReference type="EMBL" id="QDZ76855.1"/>
    </source>
</evidence>
<evidence type="ECO:0000313" key="2">
    <source>
        <dbReference type="EMBL" id="OOR74186.1"/>
    </source>
</evidence>
<accession>A0A9X6B8H8</accession>
<evidence type="ECO:0000313" key="4">
    <source>
        <dbReference type="Proteomes" id="UP000190641"/>
    </source>
</evidence>
<gene>
    <name evidence="2" type="ORF">BLX06_15415</name>
    <name evidence="3" type="ORF">D0437_29000</name>
    <name evidence="1" type="ORF">NPM19_24750</name>
</gene>
<evidence type="ECO:0000313" key="1">
    <source>
        <dbReference type="EMBL" id="MCQ6287856.1"/>
    </source>
</evidence>
<dbReference type="EMBL" id="JANHEB010000050">
    <property type="protein sequence ID" value="MCQ6287856.1"/>
    <property type="molecule type" value="Genomic_DNA"/>
</dbReference>